<protein>
    <recommendedName>
        <fullName evidence="4">TNFR-Cys domain-containing protein</fullName>
    </recommendedName>
</protein>
<keyword evidence="2" id="KW-0472">Membrane</keyword>
<comment type="caution">
    <text evidence="1">Lacks conserved residue(s) required for the propagation of feature annotation.</text>
</comment>
<dbReference type="PROSITE" id="PS50050">
    <property type="entry name" value="TNFR_NGFR_2"/>
    <property type="match status" value="1"/>
</dbReference>
<proteinExistence type="predicted"/>
<evidence type="ECO:0000256" key="1">
    <source>
        <dbReference type="PROSITE-ProRule" id="PRU00206"/>
    </source>
</evidence>
<organism evidence="5 6">
    <name type="scientific">Brassicogethes aeneus</name>
    <name type="common">Rape pollen beetle</name>
    <name type="synonym">Meligethes aeneus</name>
    <dbReference type="NCBI Taxonomy" id="1431903"/>
    <lineage>
        <taxon>Eukaryota</taxon>
        <taxon>Metazoa</taxon>
        <taxon>Ecdysozoa</taxon>
        <taxon>Arthropoda</taxon>
        <taxon>Hexapoda</taxon>
        <taxon>Insecta</taxon>
        <taxon>Pterygota</taxon>
        <taxon>Neoptera</taxon>
        <taxon>Endopterygota</taxon>
        <taxon>Coleoptera</taxon>
        <taxon>Polyphaga</taxon>
        <taxon>Cucujiformia</taxon>
        <taxon>Nitidulidae</taxon>
        <taxon>Meligethinae</taxon>
        <taxon>Brassicogethes</taxon>
    </lineage>
</organism>
<accession>A0A9P0BCB8</accession>
<dbReference type="SUPFAM" id="SSF57586">
    <property type="entry name" value="TNF receptor-like"/>
    <property type="match status" value="1"/>
</dbReference>
<feature type="chain" id="PRO_5040313970" description="TNFR-Cys domain-containing protein" evidence="3">
    <location>
        <begin position="26"/>
        <end position="251"/>
    </location>
</feature>
<sequence length="251" mass="28378">MLSKMVMVSVITLVLVSCLTPIANSLLCPKPNHYLNSRLQKCLECTECPKGQLVIAPCDVHRDTICGPVEEFLRSVDENRHRHKHKHHHRQHAGPHKLDPALVNNNVPMDVQMAALDADAPFTSAETLIWDWQAVVLTLAVFACIIFFVAITLYSLHQARQWKRLKDTFEADVEELSAKLSLMAASGSSSEKEPGMMMDEENEDDFSAACSPEDDYKNRCVYLEQLLTVRKDQKLDKKTARQGNVYIEESI</sequence>
<dbReference type="Gene3D" id="2.10.50.10">
    <property type="entry name" value="Tumor Necrosis Factor Receptor, subunit A, domain 2"/>
    <property type="match status" value="1"/>
</dbReference>
<dbReference type="SMART" id="SM00208">
    <property type="entry name" value="TNFR"/>
    <property type="match status" value="1"/>
</dbReference>
<feature type="disulfide bond" evidence="1">
    <location>
        <begin position="48"/>
        <end position="66"/>
    </location>
</feature>
<evidence type="ECO:0000313" key="6">
    <source>
        <dbReference type="Proteomes" id="UP001154078"/>
    </source>
</evidence>
<keyword evidence="6" id="KW-1185">Reference proteome</keyword>
<feature type="domain" description="TNFR-Cys" evidence="4">
    <location>
        <begin position="27"/>
        <end position="66"/>
    </location>
</feature>
<dbReference type="OrthoDB" id="6126731at2759"/>
<gene>
    <name evidence="5" type="ORF">MELIAE_LOCUS9907</name>
</gene>
<keyword evidence="1" id="KW-1015">Disulfide bond</keyword>
<feature type="transmembrane region" description="Helical" evidence="2">
    <location>
        <begin position="132"/>
        <end position="156"/>
    </location>
</feature>
<dbReference type="Pfam" id="PF00020">
    <property type="entry name" value="TNFR_c6"/>
    <property type="match status" value="1"/>
</dbReference>
<keyword evidence="2" id="KW-0812">Transmembrane</keyword>
<feature type="signal peptide" evidence="3">
    <location>
        <begin position="1"/>
        <end position="25"/>
    </location>
</feature>
<evidence type="ECO:0000256" key="2">
    <source>
        <dbReference type="SAM" id="Phobius"/>
    </source>
</evidence>
<dbReference type="Proteomes" id="UP001154078">
    <property type="component" value="Chromosome 7"/>
</dbReference>
<evidence type="ECO:0000259" key="4">
    <source>
        <dbReference type="PROSITE" id="PS50050"/>
    </source>
</evidence>
<reference evidence="5" key="1">
    <citation type="submission" date="2021-12" db="EMBL/GenBank/DDBJ databases">
        <authorList>
            <person name="King R."/>
        </authorList>
    </citation>
    <scope>NUCLEOTIDE SEQUENCE</scope>
</reference>
<dbReference type="PROSITE" id="PS51257">
    <property type="entry name" value="PROKAR_LIPOPROTEIN"/>
    <property type="match status" value="1"/>
</dbReference>
<evidence type="ECO:0000256" key="3">
    <source>
        <dbReference type="SAM" id="SignalP"/>
    </source>
</evidence>
<evidence type="ECO:0000313" key="5">
    <source>
        <dbReference type="EMBL" id="CAH0560079.1"/>
    </source>
</evidence>
<dbReference type="PROSITE" id="PS00652">
    <property type="entry name" value="TNFR_NGFR_1"/>
    <property type="match status" value="1"/>
</dbReference>
<dbReference type="InterPro" id="IPR001368">
    <property type="entry name" value="TNFR/NGFR_Cys_rich_reg"/>
</dbReference>
<name>A0A9P0BCB8_BRAAE</name>
<dbReference type="AlphaFoldDB" id="A0A9P0BCB8"/>
<keyword evidence="2" id="KW-1133">Transmembrane helix</keyword>
<keyword evidence="3" id="KW-0732">Signal</keyword>
<dbReference type="EMBL" id="OV121138">
    <property type="protein sequence ID" value="CAH0560079.1"/>
    <property type="molecule type" value="Genomic_DNA"/>
</dbReference>
<feature type="disulfide bond" evidence="1">
    <location>
        <begin position="45"/>
        <end position="58"/>
    </location>
</feature>
<feature type="repeat" description="TNFR-Cys" evidence="1">
    <location>
        <begin position="27"/>
        <end position="66"/>
    </location>
</feature>